<dbReference type="Gene3D" id="1.20.120.80">
    <property type="entry name" value="Cytochrome c oxidase, subunit III, four-helix bundle"/>
    <property type="match status" value="1"/>
</dbReference>
<feature type="transmembrane region" description="Helical" evidence="8">
    <location>
        <begin position="110"/>
        <end position="127"/>
    </location>
</feature>
<evidence type="ECO:0000256" key="4">
    <source>
        <dbReference type="ARBA" id="ARBA00022692"/>
    </source>
</evidence>
<reference evidence="10 11" key="2">
    <citation type="submission" date="2020-01" db="EMBL/GenBank/DDBJ databases">
        <title>Microvirga sp. nov., an arsenate reduction bacterium isolated from Tibet hotspring sediments.</title>
        <authorList>
            <person name="Xian W.-D."/>
            <person name="Li W.-J."/>
        </authorList>
    </citation>
    <scope>NUCLEOTIDE SEQUENCE [LARGE SCALE GENOMIC DNA]</scope>
    <source>
        <strain evidence="10 11">KCTC 23863</strain>
    </source>
</reference>
<evidence type="ECO:0000259" key="9">
    <source>
        <dbReference type="PROSITE" id="PS50253"/>
    </source>
</evidence>
<dbReference type="GO" id="GO:0004129">
    <property type="term" value="F:cytochrome-c oxidase activity"/>
    <property type="evidence" value="ECO:0007669"/>
    <property type="project" value="InterPro"/>
</dbReference>
<dbReference type="GO" id="GO:0019646">
    <property type="term" value="P:aerobic electron transport chain"/>
    <property type="evidence" value="ECO:0007669"/>
    <property type="project" value="InterPro"/>
</dbReference>
<accession>A0A7X3MSG7</accession>
<feature type="domain" description="Heme-copper oxidase subunit III family profile" evidence="9">
    <location>
        <begin position="37"/>
        <end position="212"/>
    </location>
</feature>
<dbReference type="OrthoDB" id="7470475at2"/>
<keyword evidence="3" id="KW-1003">Cell membrane</keyword>
<keyword evidence="5 8" id="KW-1133">Transmembrane helix</keyword>
<dbReference type="Proteomes" id="UP000436483">
    <property type="component" value="Unassembled WGS sequence"/>
</dbReference>
<evidence type="ECO:0000256" key="5">
    <source>
        <dbReference type="ARBA" id="ARBA00022989"/>
    </source>
</evidence>
<dbReference type="PANTHER" id="PTHR11403">
    <property type="entry name" value="CYTOCHROME C OXIDASE SUBUNIT III"/>
    <property type="match status" value="1"/>
</dbReference>
<evidence type="ECO:0000256" key="8">
    <source>
        <dbReference type="SAM" id="Phobius"/>
    </source>
</evidence>
<feature type="transmembrane region" description="Helical" evidence="8">
    <location>
        <begin position="78"/>
        <end position="98"/>
    </location>
</feature>
<evidence type="ECO:0000256" key="6">
    <source>
        <dbReference type="ARBA" id="ARBA00023136"/>
    </source>
</evidence>
<dbReference type="PROSITE" id="PS50253">
    <property type="entry name" value="COX3"/>
    <property type="match status" value="1"/>
</dbReference>
<comment type="caution">
    <text evidence="10">The sequence shown here is derived from an EMBL/GenBank/DDBJ whole genome shotgun (WGS) entry which is preliminary data.</text>
</comment>
<organism evidence="10 11">
    <name type="scientific">Microvirga makkahensis</name>
    <dbReference type="NCBI Taxonomy" id="1128670"/>
    <lineage>
        <taxon>Bacteria</taxon>
        <taxon>Pseudomonadati</taxon>
        <taxon>Pseudomonadota</taxon>
        <taxon>Alphaproteobacteria</taxon>
        <taxon>Hyphomicrobiales</taxon>
        <taxon>Methylobacteriaceae</taxon>
        <taxon>Microvirga</taxon>
    </lineage>
</organism>
<feature type="transmembrane region" description="Helical" evidence="8">
    <location>
        <begin position="37"/>
        <end position="62"/>
    </location>
</feature>
<dbReference type="Pfam" id="PF00510">
    <property type="entry name" value="COX3"/>
    <property type="match status" value="1"/>
</dbReference>
<feature type="transmembrane region" description="Helical" evidence="8">
    <location>
        <begin position="147"/>
        <end position="171"/>
    </location>
</feature>
<dbReference type="GO" id="GO:0005886">
    <property type="term" value="C:plasma membrane"/>
    <property type="evidence" value="ECO:0007669"/>
    <property type="project" value="UniProtKB-SubCell"/>
</dbReference>
<keyword evidence="4 7" id="KW-0812">Transmembrane</keyword>
<dbReference type="InterPro" id="IPR013833">
    <property type="entry name" value="Cyt_c_oxidase_su3_a-hlx"/>
</dbReference>
<dbReference type="InterPro" id="IPR000298">
    <property type="entry name" value="Cyt_c_oxidase-like_su3"/>
</dbReference>
<dbReference type="InterPro" id="IPR024791">
    <property type="entry name" value="Cyt_c/ubiquinol_Oxase_su3"/>
</dbReference>
<evidence type="ECO:0000256" key="1">
    <source>
        <dbReference type="ARBA" id="ARBA00004651"/>
    </source>
</evidence>
<dbReference type="InterPro" id="IPR035973">
    <property type="entry name" value="Cyt_c_oxidase_su3-like_sf"/>
</dbReference>
<evidence type="ECO:0000313" key="10">
    <source>
        <dbReference type="EMBL" id="MXQ12382.1"/>
    </source>
</evidence>
<name>A0A7X3MSG7_9HYPH</name>
<evidence type="ECO:0000256" key="3">
    <source>
        <dbReference type="ARBA" id="ARBA00022475"/>
    </source>
</evidence>
<gene>
    <name evidence="10" type="ORF">GR328_13095</name>
</gene>
<feature type="transmembrane region" description="Helical" evidence="8">
    <location>
        <begin position="191"/>
        <end position="210"/>
    </location>
</feature>
<evidence type="ECO:0000313" key="11">
    <source>
        <dbReference type="Proteomes" id="UP000436483"/>
    </source>
</evidence>
<evidence type="ECO:0000256" key="7">
    <source>
        <dbReference type="RuleBase" id="RU003376"/>
    </source>
</evidence>
<sequence length="214" mass="24299">MTAGSPDPQVPSGLLPHRIVLNARQMPSYSYGPRSPIWWGTLGFCAVEGMGFVLAVGAYFYLVFVNGTWPLSAPAPDLFWSSLHTVLMLGSLYPNYLAKRNGEREDLRKVRRDLVIMSLIGVALLGLRTMELGTTHVKWDHNAYGSIVWLLLGLHTAHLLTDVVDTIVLAVLMFTRHGHGKRFSDVGDNAFYWYFVVASWLPIYVIIYWFPRWW</sequence>
<keyword evidence="11" id="KW-1185">Reference proteome</keyword>
<dbReference type="SUPFAM" id="SSF81452">
    <property type="entry name" value="Cytochrome c oxidase subunit III-like"/>
    <property type="match status" value="1"/>
</dbReference>
<dbReference type="RefSeq" id="WP_160884968.1">
    <property type="nucleotide sequence ID" value="NZ_WURB01000008.1"/>
</dbReference>
<protein>
    <submittedName>
        <fullName evidence="10">Cytochrome C oxidase subunit III</fullName>
    </submittedName>
</protein>
<dbReference type="EMBL" id="WURB01000008">
    <property type="protein sequence ID" value="MXQ12382.1"/>
    <property type="molecule type" value="Genomic_DNA"/>
</dbReference>
<evidence type="ECO:0000256" key="2">
    <source>
        <dbReference type="ARBA" id="ARBA00010581"/>
    </source>
</evidence>
<comment type="subcellular location">
    <subcellularLocation>
        <location evidence="1 7">Cell membrane</location>
        <topology evidence="1 7">Multi-pass membrane protein</topology>
    </subcellularLocation>
</comment>
<keyword evidence="6 8" id="KW-0472">Membrane</keyword>
<dbReference type="PANTHER" id="PTHR11403:SF2">
    <property type="entry name" value="CYTOCHROME BO(3) UBIQUINOL OXIDASE SUBUNIT 3"/>
    <property type="match status" value="1"/>
</dbReference>
<reference evidence="10 11" key="1">
    <citation type="submission" date="2019-12" db="EMBL/GenBank/DDBJ databases">
        <authorList>
            <person name="Yuan C.-G."/>
        </authorList>
    </citation>
    <scope>NUCLEOTIDE SEQUENCE [LARGE SCALE GENOMIC DNA]</scope>
    <source>
        <strain evidence="10 11">KCTC 23863</strain>
    </source>
</reference>
<dbReference type="AlphaFoldDB" id="A0A7X3MSG7"/>
<proteinExistence type="inferred from homology"/>
<comment type="similarity">
    <text evidence="2 7">Belongs to the cytochrome c oxidase subunit 3 family.</text>
</comment>